<sequence>MMRIIEQRPQDAIAVAALLQDVFNGSHTRKTVHRLRSGRLPADGLALAAWENDALIGSVTLWDVAVGEPHRSALLLGPLAVRSERRGEGFGIGLMEVALRRARAKGHGAILLVGCASYYGRFGFSTLPTRSLTLPGPVERNRFLGLELRPGWLRGLSGMVRPAAPLFFEQRAVA</sequence>
<proteinExistence type="predicted"/>
<name>A0A839SX16_9PROT</name>
<gene>
    <name evidence="2" type="ORF">FHR98_002907</name>
</gene>
<accession>A0A839SX16</accession>
<dbReference type="Gene3D" id="3.40.630.30">
    <property type="match status" value="1"/>
</dbReference>
<keyword evidence="3" id="KW-1185">Reference proteome</keyword>
<dbReference type="InterPro" id="IPR000182">
    <property type="entry name" value="GNAT_dom"/>
</dbReference>
<feature type="domain" description="N-acetyltransferase" evidence="1">
    <location>
        <begin position="2"/>
        <end position="145"/>
    </location>
</feature>
<dbReference type="GO" id="GO:0016747">
    <property type="term" value="F:acyltransferase activity, transferring groups other than amino-acyl groups"/>
    <property type="evidence" value="ECO:0007669"/>
    <property type="project" value="InterPro"/>
</dbReference>
<dbReference type="AlphaFoldDB" id="A0A839SX16"/>
<dbReference type="PROSITE" id="PS51186">
    <property type="entry name" value="GNAT"/>
    <property type="match status" value="1"/>
</dbReference>
<dbReference type="InterPro" id="IPR016181">
    <property type="entry name" value="Acyl_CoA_acyltransferase"/>
</dbReference>
<dbReference type="Pfam" id="PF13527">
    <property type="entry name" value="Acetyltransf_9"/>
    <property type="match status" value="1"/>
</dbReference>
<dbReference type="RefSeq" id="WP_183417430.1">
    <property type="nucleotide sequence ID" value="NZ_JACHXA010000009.1"/>
</dbReference>
<dbReference type="CDD" id="cd04301">
    <property type="entry name" value="NAT_SF"/>
    <property type="match status" value="1"/>
</dbReference>
<dbReference type="Proteomes" id="UP000581135">
    <property type="component" value="Unassembled WGS sequence"/>
</dbReference>
<evidence type="ECO:0000259" key="1">
    <source>
        <dbReference type="PROSITE" id="PS51186"/>
    </source>
</evidence>
<comment type="caution">
    <text evidence="2">The sequence shown here is derived from an EMBL/GenBank/DDBJ whole genome shotgun (WGS) entry which is preliminary data.</text>
</comment>
<reference evidence="2 3" key="1">
    <citation type="submission" date="2020-08" db="EMBL/GenBank/DDBJ databases">
        <title>Genomic Encyclopedia of Type Strains, Phase III (KMG-III): the genomes of soil and plant-associated and newly described type strains.</title>
        <authorList>
            <person name="Whitman W."/>
        </authorList>
    </citation>
    <scope>NUCLEOTIDE SEQUENCE [LARGE SCALE GENOMIC DNA]</scope>
    <source>
        <strain evidence="2 3">CECT 8803</strain>
    </source>
</reference>
<evidence type="ECO:0000313" key="3">
    <source>
        <dbReference type="Proteomes" id="UP000581135"/>
    </source>
</evidence>
<evidence type="ECO:0000313" key="2">
    <source>
        <dbReference type="EMBL" id="MBB3066599.1"/>
    </source>
</evidence>
<dbReference type="EMBL" id="JACHXA010000009">
    <property type="protein sequence ID" value="MBB3066599.1"/>
    <property type="molecule type" value="Genomic_DNA"/>
</dbReference>
<organism evidence="2 3">
    <name type="scientific">Limibacillus halophilus</name>
    <dbReference type="NCBI Taxonomy" id="1579333"/>
    <lineage>
        <taxon>Bacteria</taxon>
        <taxon>Pseudomonadati</taxon>
        <taxon>Pseudomonadota</taxon>
        <taxon>Alphaproteobacteria</taxon>
        <taxon>Rhodospirillales</taxon>
        <taxon>Rhodovibrionaceae</taxon>
        <taxon>Limibacillus</taxon>
    </lineage>
</organism>
<keyword evidence="2" id="KW-0808">Transferase</keyword>
<dbReference type="SUPFAM" id="SSF55729">
    <property type="entry name" value="Acyl-CoA N-acyltransferases (Nat)"/>
    <property type="match status" value="1"/>
</dbReference>
<protein>
    <submittedName>
        <fullName evidence="2">Putative N-acetyltransferase YhbS</fullName>
    </submittedName>
</protein>